<evidence type="ECO:0000313" key="8">
    <source>
        <dbReference type="Proteomes" id="UP000249577"/>
    </source>
</evidence>
<dbReference type="AlphaFoldDB" id="A0A2W5KJB3"/>
<dbReference type="EMBL" id="QFPN01000004">
    <property type="protein sequence ID" value="PZQ16129.1"/>
    <property type="molecule type" value="Genomic_DNA"/>
</dbReference>
<dbReference type="PANTHER" id="PTHR43646">
    <property type="entry name" value="GLYCOSYLTRANSFERASE"/>
    <property type="match status" value="1"/>
</dbReference>
<evidence type="ECO:0000256" key="5">
    <source>
        <dbReference type="ARBA" id="ARBA00023136"/>
    </source>
</evidence>
<evidence type="ECO:0000256" key="4">
    <source>
        <dbReference type="ARBA" id="ARBA00022679"/>
    </source>
</evidence>
<feature type="domain" description="Glycosyltransferase 2-like" evidence="6">
    <location>
        <begin position="3"/>
        <end position="92"/>
    </location>
</feature>
<gene>
    <name evidence="7" type="ORF">DI565_10075</name>
</gene>
<dbReference type="InterPro" id="IPR029044">
    <property type="entry name" value="Nucleotide-diphossugar_trans"/>
</dbReference>
<sequence>MLSVVIPTRNHERRLVPTLASLVPGAADGLVREVIVADGGSTDATAEVADLAGCEFLRGAGERGARLDAAARGAKGPWLLFLEPGVALEDSWRHEVRKLVDALERTGEASRRAATFAFGLDGYDRRSRFGEGAAALKRLLTGLPLPEQGLLLHKSFYESLGGFRALPAMSEADLVRRIGAGRLTRLRSKALAPVDAVSGAEASGPKGALSAGLLMLRVPPRLVARLYG</sequence>
<dbReference type="Proteomes" id="UP000249577">
    <property type="component" value="Unassembled WGS sequence"/>
</dbReference>
<dbReference type="Pfam" id="PF00535">
    <property type="entry name" value="Glycos_transf_2"/>
    <property type="match status" value="1"/>
</dbReference>
<evidence type="ECO:0000259" key="6">
    <source>
        <dbReference type="Pfam" id="PF00535"/>
    </source>
</evidence>
<dbReference type="GO" id="GO:0016757">
    <property type="term" value="F:glycosyltransferase activity"/>
    <property type="evidence" value="ECO:0007669"/>
    <property type="project" value="UniProtKB-KW"/>
</dbReference>
<evidence type="ECO:0000256" key="3">
    <source>
        <dbReference type="ARBA" id="ARBA00022676"/>
    </source>
</evidence>
<protein>
    <recommendedName>
        <fullName evidence="6">Glycosyltransferase 2-like domain-containing protein</fullName>
    </recommendedName>
</protein>
<organism evidence="7 8">
    <name type="scientific">Ancylobacter novellus</name>
    <name type="common">Thiobacillus novellus</name>
    <dbReference type="NCBI Taxonomy" id="921"/>
    <lineage>
        <taxon>Bacteria</taxon>
        <taxon>Pseudomonadati</taxon>
        <taxon>Pseudomonadota</taxon>
        <taxon>Alphaproteobacteria</taxon>
        <taxon>Hyphomicrobiales</taxon>
        <taxon>Xanthobacteraceae</taxon>
        <taxon>Ancylobacter</taxon>
    </lineage>
</organism>
<keyword evidence="5" id="KW-0472">Membrane</keyword>
<accession>A0A2W5KJB3</accession>
<keyword evidence="3" id="KW-0328">Glycosyltransferase</keyword>
<dbReference type="GO" id="GO:0005886">
    <property type="term" value="C:plasma membrane"/>
    <property type="evidence" value="ECO:0007669"/>
    <property type="project" value="UniProtKB-SubCell"/>
</dbReference>
<dbReference type="PANTHER" id="PTHR43646:SF2">
    <property type="entry name" value="GLYCOSYLTRANSFERASE 2-LIKE DOMAIN-CONTAINING PROTEIN"/>
    <property type="match status" value="1"/>
</dbReference>
<reference evidence="7 8" key="1">
    <citation type="submission" date="2017-08" db="EMBL/GenBank/DDBJ databases">
        <title>Infants hospitalized years apart are colonized by the same room-sourced microbial strains.</title>
        <authorList>
            <person name="Brooks B."/>
            <person name="Olm M.R."/>
            <person name="Firek B.A."/>
            <person name="Baker R."/>
            <person name="Thomas B.C."/>
            <person name="Morowitz M.J."/>
            <person name="Banfield J.F."/>
        </authorList>
    </citation>
    <scope>NUCLEOTIDE SEQUENCE [LARGE SCALE GENOMIC DNA]</scope>
    <source>
        <strain evidence="7">S2_005_003_R2_43</strain>
    </source>
</reference>
<evidence type="ECO:0000256" key="1">
    <source>
        <dbReference type="ARBA" id="ARBA00004236"/>
    </source>
</evidence>
<evidence type="ECO:0000313" key="7">
    <source>
        <dbReference type="EMBL" id="PZQ16129.1"/>
    </source>
</evidence>
<dbReference type="SUPFAM" id="SSF53448">
    <property type="entry name" value="Nucleotide-diphospho-sugar transferases"/>
    <property type="match status" value="1"/>
</dbReference>
<proteinExistence type="predicted"/>
<keyword evidence="2" id="KW-1003">Cell membrane</keyword>
<name>A0A2W5KJB3_ANCNO</name>
<dbReference type="InterPro" id="IPR001173">
    <property type="entry name" value="Glyco_trans_2-like"/>
</dbReference>
<keyword evidence="4" id="KW-0808">Transferase</keyword>
<evidence type="ECO:0000256" key="2">
    <source>
        <dbReference type="ARBA" id="ARBA00022475"/>
    </source>
</evidence>
<dbReference type="Gene3D" id="3.90.550.10">
    <property type="entry name" value="Spore Coat Polysaccharide Biosynthesis Protein SpsA, Chain A"/>
    <property type="match status" value="1"/>
</dbReference>
<comment type="caution">
    <text evidence="7">The sequence shown here is derived from an EMBL/GenBank/DDBJ whole genome shotgun (WGS) entry which is preliminary data.</text>
</comment>
<comment type="subcellular location">
    <subcellularLocation>
        <location evidence="1">Cell membrane</location>
    </subcellularLocation>
</comment>